<dbReference type="AlphaFoldDB" id="A0AAV0EI43"/>
<dbReference type="EMBL" id="CAMAPF010000921">
    <property type="protein sequence ID" value="CAH9121781.1"/>
    <property type="molecule type" value="Genomic_DNA"/>
</dbReference>
<organism evidence="1 2">
    <name type="scientific">Cuscuta epithymum</name>
    <dbReference type="NCBI Taxonomy" id="186058"/>
    <lineage>
        <taxon>Eukaryota</taxon>
        <taxon>Viridiplantae</taxon>
        <taxon>Streptophyta</taxon>
        <taxon>Embryophyta</taxon>
        <taxon>Tracheophyta</taxon>
        <taxon>Spermatophyta</taxon>
        <taxon>Magnoliopsida</taxon>
        <taxon>eudicotyledons</taxon>
        <taxon>Gunneridae</taxon>
        <taxon>Pentapetalae</taxon>
        <taxon>asterids</taxon>
        <taxon>lamiids</taxon>
        <taxon>Solanales</taxon>
        <taxon>Convolvulaceae</taxon>
        <taxon>Cuscuteae</taxon>
        <taxon>Cuscuta</taxon>
        <taxon>Cuscuta subgen. Cuscuta</taxon>
    </lineage>
</organism>
<dbReference type="PANTHER" id="PTHR33595:SF3">
    <property type="entry name" value="PAS DOMAIN-CONTAINING PROTEIN"/>
    <property type="match status" value="1"/>
</dbReference>
<evidence type="ECO:0000313" key="1">
    <source>
        <dbReference type="EMBL" id="CAH9121781.1"/>
    </source>
</evidence>
<sequence>MDGVNPFYAGSSSFNYANSSKDGEILTTYRPISPEPELTPLVGVGARGDAGEGSSSVNAFPESIINSPYLWNVWSHLQARPTQSWERSGSSAFSLPIPFKKVSLLCGTPLQDNYPIGLFDRISTHWNLSPRGMEISVQASTGTSRINLNREVSRIPMEIDFMPRLSRCRSERKLGVITPKPVRPVRSTIFVGCMDVVEEESSDTLEMVILKTAKEIEGEAEAEHHPVVVSDMNNKVRLANSAYKKMVGQPECIWLDCMPPSCNPCNRIGGEVVLRILDSDDAYGGGGAVALSNRFICRVMIEWKVMNKKKSVRASCDAMKLACQSKNYVFQWKFHMITKNLPPSRARNKLI</sequence>
<gene>
    <name evidence="1" type="ORF">CEPIT_LOCUS23966</name>
</gene>
<reference evidence="1" key="1">
    <citation type="submission" date="2022-07" db="EMBL/GenBank/DDBJ databases">
        <authorList>
            <person name="Macas J."/>
            <person name="Novak P."/>
            <person name="Neumann P."/>
        </authorList>
    </citation>
    <scope>NUCLEOTIDE SEQUENCE</scope>
</reference>
<comment type="caution">
    <text evidence="1">The sequence shown here is derived from an EMBL/GenBank/DDBJ whole genome shotgun (WGS) entry which is preliminary data.</text>
</comment>
<evidence type="ECO:0000313" key="2">
    <source>
        <dbReference type="Proteomes" id="UP001152523"/>
    </source>
</evidence>
<dbReference type="PANTHER" id="PTHR33595">
    <property type="entry name" value="VON WILLEBRAND FACTOR A DOMAIN PROTEIN"/>
    <property type="match status" value="1"/>
</dbReference>
<protein>
    <submittedName>
        <fullName evidence="1">Uncharacterized protein</fullName>
    </submittedName>
</protein>
<name>A0AAV0EI43_9ASTE</name>
<proteinExistence type="predicted"/>
<keyword evidence="2" id="KW-1185">Reference proteome</keyword>
<dbReference type="Proteomes" id="UP001152523">
    <property type="component" value="Unassembled WGS sequence"/>
</dbReference>
<accession>A0AAV0EI43</accession>